<evidence type="ECO:0000256" key="2">
    <source>
        <dbReference type="ARBA" id="ARBA00023315"/>
    </source>
</evidence>
<feature type="domain" description="N-acetyltransferase" evidence="4">
    <location>
        <begin position="33"/>
        <end position="176"/>
    </location>
</feature>
<evidence type="ECO:0000256" key="1">
    <source>
        <dbReference type="ARBA" id="ARBA00022679"/>
    </source>
</evidence>
<gene>
    <name evidence="5" type="ORF">AKO1_009996</name>
</gene>
<name>A0AAW2ZQ51_9EUKA</name>
<evidence type="ECO:0000259" key="4">
    <source>
        <dbReference type="PROSITE" id="PS51186"/>
    </source>
</evidence>
<organism evidence="5 6">
    <name type="scientific">Acrasis kona</name>
    <dbReference type="NCBI Taxonomy" id="1008807"/>
    <lineage>
        <taxon>Eukaryota</taxon>
        <taxon>Discoba</taxon>
        <taxon>Heterolobosea</taxon>
        <taxon>Tetramitia</taxon>
        <taxon>Eutetramitia</taxon>
        <taxon>Acrasidae</taxon>
        <taxon>Acrasis</taxon>
    </lineage>
</organism>
<dbReference type="PANTHER" id="PTHR42919:SF8">
    <property type="entry name" value="N-ALPHA-ACETYLTRANSFERASE 50"/>
    <property type="match status" value="1"/>
</dbReference>
<evidence type="ECO:0000256" key="3">
    <source>
        <dbReference type="SAM" id="MobiDB-lite"/>
    </source>
</evidence>
<dbReference type="PANTHER" id="PTHR42919">
    <property type="entry name" value="N-ALPHA-ACETYLTRANSFERASE"/>
    <property type="match status" value="1"/>
</dbReference>
<proteinExistence type="predicted"/>
<dbReference type="Pfam" id="PF00583">
    <property type="entry name" value="Acetyltransf_1"/>
    <property type="match status" value="1"/>
</dbReference>
<dbReference type="SUPFAM" id="SSF55729">
    <property type="entry name" value="Acyl-CoA N-acyltransferases (Nat)"/>
    <property type="match status" value="1"/>
</dbReference>
<dbReference type="GO" id="GO:0007064">
    <property type="term" value="P:mitotic sister chromatid cohesion"/>
    <property type="evidence" value="ECO:0007669"/>
    <property type="project" value="TreeGrafter"/>
</dbReference>
<comment type="caution">
    <text evidence="5">The sequence shown here is derived from an EMBL/GenBank/DDBJ whole genome shotgun (WGS) entry which is preliminary data.</text>
</comment>
<keyword evidence="1" id="KW-0808">Transferase</keyword>
<feature type="region of interest" description="Disordered" evidence="3">
    <location>
        <begin position="1"/>
        <end position="21"/>
    </location>
</feature>
<dbReference type="Gene3D" id="3.40.630.30">
    <property type="match status" value="1"/>
</dbReference>
<dbReference type="InterPro" id="IPR000182">
    <property type="entry name" value="GNAT_dom"/>
</dbReference>
<evidence type="ECO:0000313" key="5">
    <source>
        <dbReference type="EMBL" id="KAL0491277.1"/>
    </source>
</evidence>
<protein>
    <submittedName>
        <fullName evidence="5">N-alpha-acetyltransferase</fullName>
    </submittedName>
</protein>
<dbReference type="CDD" id="cd04301">
    <property type="entry name" value="NAT_SF"/>
    <property type="match status" value="1"/>
</dbReference>
<dbReference type="PROSITE" id="PS51186">
    <property type="entry name" value="GNAT"/>
    <property type="match status" value="1"/>
</dbReference>
<dbReference type="InterPro" id="IPR016181">
    <property type="entry name" value="Acyl_CoA_acyltransferase"/>
</dbReference>
<dbReference type="GO" id="GO:0031415">
    <property type="term" value="C:NatA complex"/>
    <property type="evidence" value="ECO:0007669"/>
    <property type="project" value="TreeGrafter"/>
</dbReference>
<dbReference type="InterPro" id="IPR051556">
    <property type="entry name" value="N-term/lysine_N-AcTrnsfr"/>
</dbReference>
<dbReference type="GO" id="GO:0008080">
    <property type="term" value="F:N-acetyltransferase activity"/>
    <property type="evidence" value="ECO:0007669"/>
    <property type="project" value="TreeGrafter"/>
</dbReference>
<dbReference type="EMBL" id="JAOPGA020001779">
    <property type="protein sequence ID" value="KAL0491277.1"/>
    <property type="molecule type" value="Genomic_DNA"/>
</dbReference>
<sequence>MTKDKKDSGKINTSNLLSHNDKPEAPCKTGFAFRYQGIIEKNIQQLKILNKHIYAASDKEKFYTEVINKGPNFSYFAVFNDISVGAVCTKQIGGKIHISLIHVLPAYRKLGVGTRLIEKAAEIAESNKIKVLTINVPVSDNDIANFITKMGFEKEEVTTKDQHEDADSYVYTKSLVPSQ</sequence>
<keyword evidence="2" id="KW-0012">Acyltransferase</keyword>
<dbReference type="AlphaFoldDB" id="A0AAW2ZQ51"/>
<evidence type="ECO:0000313" key="6">
    <source>
        <dbReference type="Proteomes" id="UP001431209"/>
    </source>
</evidence>
<dbReference type="Proteomes" id="UP001431209">
    <property type="component" value="Unassembled WGS sequence"/>
</dbReference>
<accession>A0AAW2ZQ51</accession>
<reference evidence="5 6" key="1">
    <citation type="submission" date="2024-03" db="EMBL/GenBank/DDBJ databases">
        <title>The Acrasis kona genome and developmental transcriptomes reveal deep origins of eukaryotic multicellular pathways.</title>
        <authorList>
            <person name="Sheikh S."/>
            <person name="Fu C.-J."/>
            <person name="Brown M.W."/>
            <person name="Baldauf S.L."/>
        </authorList>
    </citation>
    <scope>NUCLEOTIDE SEQUENCE [LARGE SCALE GENOMIC DNA]</scope>
    <source>
        <strain evidence="5 6">ATCC MYA-3509</strain>
    </source>
</reference>
<keyword evidence="6" id="KW-1185">Reference proteome</keyword>